<accession>A0A7V2T5C3</accession>
<sequence length="114" mass="13037">MEIIIVLALFIVLAIVILIVNVYKAYQEKRILDAITDLDKKGYLYDNTIHVVDLCRYSATDDVNEAYLFFNNLQKNGKIKSSFQLTGSNSEGSYRRFDEERKGVQHPVMTEVAA</sequence>
<evidence type="ECO:0000313" key="2">
    <source>
        <dbReference type="EMBL" id="HFC93643.1"/>
    </source>
</evidence>
<dbReference type="AlphaFoldDB" id="A0A7V2T5C3"/>
<keyword evidence="1" id="KW-0812">Transmembrane</keyword>
<evidence type="ECO:0000256" key="1">
    <source>
        <dbReference type="SAM" id="Phobius"/>
    </source>
</evidence>
<feature type="transmembrane region" description="Helical" evidence="1">
    <location>
        <begin position="6"/>
        <end position="23"/>
    </location>
</feature>
<keyword evidence="1" id="KW-1133">Transmembrane helix</keyword>
<organism evidence="2">
    <name type="scientific">Leucothrix mucor</name>
    <dbReference type="NCBI Taxonomy" id="45248"/>
    <lineage>
        <taxon>Bacteria</taxon>
        <taxon>Pseudomonadati</taxon>
        <taxon>Pseudomonadota</taxon>
        <taxon>Gammaproteobacteria</taxon>
        <taxon>Thiotrichales</taxon>
        <taxon>Thiotrichaceae</taxon>
        <taxon>Leucothrix</taxon>
    </lineage>
</organism>
<comment type="caution">
    <text evidence="2">The sequence shown here is derived from an EMBL/GenBank/DDBJ whole genome shotgun (WGS) entry which is preliminary data.</text>
</comment>
<dbReference type="EMBL" id="DRMS01000477">
    <property type="protein sequence ID" value="HFC93643.1"/>
    <property type="molecule type" value="Genomic_DNA"/>
</dbReference>
<dbReference type="Proteomes" id="UP000885750">
    <property type="component" value="Unassembled WGS sequence"/>
</dbReference>
<proteinExistence type="predicted"/>
<gene>
    <name evidence="2" type="ORF">ENJ51_12615</name>
</gene>
<protein>
    <submittedName>
        <fullName evidence="2">Uncharacterized protein</fullName>
    </submittedName>
</protein>
<keyword evidence="1" id="KW-0472">Membrane</keyword>
<reference evidence="2" key="1">
    <citation type="journal article" date="2020" name="mSystems">
        <title>Genome- and Community-Level Interaction Insights into Carbon Utilization and Element Cycling Functions of Hydrothermarchaeota in Hydrothermal Sediment.</title>
        <authorList>
            <person name="Zhou Z."/>
            <person name="Liu Y."/>
            <person name="Xu W."/>
            <person name="Pan J."/>
            <person name="Luo Z.H."/>
            <person name="Li M."/>
        </authorList>
    </citation>
    <scope>NUCLEOTIDE SEQUENCE [LARGE SCALE GENOMIC DNA]</scope>
    <source>
        <strain evidence="2">HyVt-493</strain>
    </source>
</reference>
<name>A0A7V2T5C3_LEUMU</name>